<gene>
    <name evidence="3" type="ORF">RR46_04611</name>
</gene>
<dbReference type="SUPFAM" id="SSF50249">
    <property type="entry name" value="Nucleic acid-binding proteins"/>
    <property type="match status" value="1"/>
</dbReference>
<dbReference type="Proteomes" id="UP000053268">
    <property type="component" value="Unassembled WGS sequence"/>
</dbReference>
<feature type="compositionally biased region" description="Basic and acidic residues" evidence="1">
    <location>
        <begin position="27"/>
        <end position="39"/>
    </location>
</feature>
<dbReference type="InterPro" id="IPR050181">
    <property type="entry name" value="Cold_shock_domain"/>
</dbReference>
<dbReference type="Pfam" id="PF00313">
    <property type="entry name" value="CSD"/>
    <property type="match status" value="1"/>
</dbReference>
<name>A0A194Q022_PAPXU</name>
<evidence type="ECO:0000256" key="1">
    <source>
        <dbReference type="SAM" id="MobiDB-lite"/>
    </source>
</evidence>
<feature type="region of interest" description="Disordered" evidence="1">
    <location>
        <begin position="240"/>
        <end position="268"/>
    </location>
</feature>
<keyword evidence="4" id="KW-1185">Reference proteome</keyword>
<dbReference type="AlphaFoldDB" id="A0A194Q022"/>
<dbReference type="InterPro" id="IPR002059">
    <property type="entry name" value="CSP_DNA-bd"/>
</dbReference>
<sequence length="280" mass="31822">MAETESTLEQQLEMIKLEQHQQQQPEKFQETKQEEEPSRELNQQQQLSEEIKQEPQQPQEQKQDQQQPEEQKQEQQLKEQQLQETKQEHKAYSVHYKATKQVVAEKVSGTVKWFNVKSGYGFINRDDTKEDVFVHQTAIVRNNPRKAVRSVGDGETVEFAMVVGEKGFEAAGVTGPGGGPVKGSPYAADKRRGYPRRGGRGGEGVPRRGMGRHGPLIYNGGMHGDEAHVPQQQRNFFRRNFRASRGGGNSPTNRGRYRRMPPRGFRTGMPRIDIVAESQA</sequence>
<dbReference type="PANTHER" id="PTHR11544">
    <property type="entry name" value="COLD SHOCK DOMAIN CONTAINING PROTEINS"/>
    <property type="match status" value="1"/>
</dbReference>
<dbReference type="InterPro" id="IPR011129">
    <property type="entry name" value="CSD"/>
</dbReference>
<evidence type="ECO:0000313" key="3">
    <source>
        <dbReference type="EMBL" id="KPI98638.1"/>
    </source>
</evidence>
<feature type="region of interest" description="Disordered" evidence="1">
    <location>
        <begin position="1"/>
        <end position="86"/>
    </location>
</feature>
<dbReference type="InterPro" id="IPR019844">
    <property type="entry name" value="CSD_CS"/>
</dbReference>
<evidence type="ECO:0000313" key="4">
    <source>
        <dbReference type="Proteomes" id="UP000053268"/>
    </source>
</evidence>
<dbReference type="PROSITE" id="PS00352">
    <property type="entry name" value="CSD_1"/>
    <property type="match status" value="1"/>
</dbReference>
<dbReference type="SMART" id="SM00357">
    <property type="entry name" value="CSP"/>
    <property type="match status" value="1"/>
</dbReference>
<dbReference type="PRINTS" id="PR00050">
    <property type="entry name" value="COLDSHOCK"/>
</dbReference>
<dbReference type="GO" id="GO:0003676">
    <property type="term" value="F:nucleic acid binding"/>
    <property type="evidence" value="ECO:0007669"/>
    <property type="project" value="InterPro"/>
</dbReference>
<feature type="compositionally biased region" description="Low complexity" evidence="1">
    <location>
        <begin position="54"/>
        <end position="68"/>
    </location>
</feature>
<accession>A0A194Q022</accession>
<dbReference type="Gene3D" id="2.40.50.140">
    <property type="entry name" value="Nucleic acid-binding proteins"/>
    <property type="match status" value="1"/>
</dbReference>
<evidence type="ECO:0000259" key="2">
    <source>
        <dbReference type="PROSITE" id="PS51857"/>
    </source>
</evidence>
<protein>
    <submittedName>
        <fullName evidence="3">Y-box factor-like</fullName>
    </submittedName>
</protein>
<dbReference type="CDD" id="cd04458">
    <property type="entry name" value="CSP_CDS"/>
    <property type="match status" value="1"/>
</dbReference>
<dbReference type="InterPro" id="IPR012340">
    <property type="entry name" value="NA-bd_OB-fold"/>
</dbReference>
<dbReference type="PROSITE" id="PS51857">
    <property type="entry name" value="CSD_2"/>
    <property type="match status" value="1"/>
</dbReference>
<dbReference type="EMBL" id="KQ459583">
    <property type="protein sequence ID" value="KPI98638.1"/>
    <property type="molecule type" value="Genomic_DNA"/>
</dbReference>
<feature type="domain" description="CSD" evidence="2">
    <location>
        <begin position="106"/>
        <end position="175"/>
    </location>
</feature>
<reference evidence="3 4" key="1">
    <citation type="journal article" date="2015" name="Nat. Commun.">
        <title>Outbred genome sequencing and CRISPR/Cas9 gene editing in butterflies.</title>
        <authorList>
            <person name="Li X."/>
            <person name="Fan D."/>
            <person name="Zhang W."/>
            <person name="Liu G."/>
            <person name="Zhang L."/>
            <person name="Zhao L."/>
            <person name="Fang X."/>
            <person name="Chen L."/>
            <person name="Dong Y."/>
            <person name="Chen Y."/>
            <person name="Ding Y."/>
            <person name="Zhao R."/>
            <person name="Feng M."/>
            <person name="Zhu Y."/>
            <person name="Feng Y."/>
            <person name="Jiang X."/>
            <person name="Zhu D."/>
            <person name="Xiang H."/>
            <person name="Feng X."/>
            <person name="Li S."/>
            <person name="Wang J."/>
            <person name="Zhang G."/>
            <person name="Kronforst M.R."/>
            <person name="Wang W."/>
        </authorList>
    </citation>
    <scope>NUCLEOTIDE SEQUENCE [LARGE SCALE GENOMIC DNA]</scope>
    <source>
        <strain evidence="3">Ya'a_city_454_Px</strain>
        <tissue evidence="3">Whole body</tissue>
    </source>
</reference>
<proteinExistence type="predicted"/>
<feature type="compositionally biased region" description="Polar residues" evidence="1">
    <location>
        <begin position="1"/>
        <end position="10"/>
    </location>
</feature>
<organism evidence="3 4">
    <name type="scientific">Papilio xuthus</name>
    <name type="common">Asian swallowtail butterfly</name>
    <dbReference type="NCBI Taxonomy" id="66420"/>
    <lineage>
        <taxon>Eukaryota</taxon>
        <taxon>Metazoa</taxon>
        <taxon>Ecdysozoa</taxon>
        <taxon>Arthropoda</taxon>
        <taxon>Hexapoda</taxon>
        <taxon>Insecta</taxon>
        <taxon>Pterygota</taxon>
        <taxon>Neoptera</taxon>
        <taxon>Endopterygota</taxon>
        <taxon>Lepidoptera</taxon>
        <taxon>Glossata</taxon>
        <taxon>Ditrysia</taxon>
        <taxon>Papilionoidea</taxon>
        <taxon>Papilionidae</taxon>
        <taxon>Papilioninae</taxon>
        <taxon>Papilio</taxon>
    </lineage>
</organism>
<feature type="region of interest" description="Disordered" evidence="1">
    <location>
        <begin position="174"/>
        <end position="214"/>
    </location>
</feature>
<dbReference type="STRING" id="66420.A0A194Q022"/>